<dbReference type="EMBL" id="VVZX01000031">
    <property type="protein sequence ID" value="KAA5270026.1"/>
    <property type="molecule type" value="Genomic_DNA"/>
</dbReference>
<evidence type="ECO:0000313" key="7">
    <source>
        <dbReference type="Proteomes" id="UP000291917"/>
    </source>
</evidence>
<dbReference type="Proteomes" id="UP000291917">
    <property type="component" value="Unassembled WGS sequence"/>
</dbReference>
<feature type="signal peptide" evidence="1">
    <location>
        <begin position="1"/>
        <end position="23"/>
    </location>
</feature>
<dbReference type="Proteomes" id="UP000254424">
    <property type="component" value="Unassembled WGS sequence"/>
</dbReference>
<evidence type="ECO:0000256" key="1">
    <source>
        <dbReference type="SAM" id="SignalP"/>
    </source>
</evidence>
<dbReference type="Proteomes" id="UP000335496">
    <property type="component" value="Unassembled WGS sequence"/>
</dbReference>
<dbReference type="AlphaFoldDB" id="A0A380Z9R7"/>
<dbReference type="EMBL" id="UFSX01000002">
    <property type="protein sequence ID" value="SUV43737.1"/>
    <property type="molecule type" value="Genomic_DNA"/>
</dbReference>
<dbReference type="InterPro" id="IPR011990">
    <property type="entry name" value="TPR-like_helical_dom_sf"/>
</dbReference>
<dbReference type="EMBL" id="JABAGL010000005">
    <property type="protein sequence ID" value="NME85252.1"/>
    <property type="molecule type" value="Genomic_DNA"/>
</dbReference>
<sequence length="492" mass="54125">MKKYIFMTLTVVLFGLTACTEDAFDRINKDNEHPSPEAVPAALQLTDAIMSTGFSTVSGDFAFYLSSLNEQEVGMGNNQLMFAEMRNSSEWAASTTFNNVWNSTYGNLQNIRQMQSKIENEVPGNVGQFDILGMAQILEAVNFGVLTDMFGDIPYSEAVQGQGNLQPKLDAQKDVYTGILATLDKAIDNLEKGKSMTNAGNQDIAYKGAASKWLAAAHALKARYLLHKLAVEPNVLSEVATSVQQAIDNGFEGFTVTGFNGSTCDNPWSAYVFSRQYTAPSKTVSSLMEATDDPRLDYYLNALGEAYIPGDETIAKTVDDARVMKYQPTWYLFGSQPIHIMSKAELYFIQAEVQLRSNVDATSAYQKAVEASVTEILTWFGDETTVPAAATTAKAYASSLGAPTLQKLFEQKYVAQALDEQVETYNDLRRLKAMGEEYVILTNPRNAQSGINRYPERLPYGNSAVIGNPNVKKAYGDGSYIYSEKTWINGGK</sequence>
<evidence type="ECO:0000313" key="3">
    <source>
        <dbReference type="EMBL" id="NME85252.1"/>
    </source>
</evidence>
<name>A0A380Z9R7_9BACE</name>
<keyword evidence="8" id="KW-1185">Reference proteome</keyword>
<evidence type="ECO:0000313" key="9">
    <source>
        <dbReference type="Proteomes" id="UP000520291"/>
    </source>
</evidence>
<proteinExistence type="predicted"/>
<dbReference type="SUPFAM" id="SSF48452">
    <property type="entry name" value="TPR-like"/>
    <property type="match status" value="1"/>
</dbReference>
<evidence type="ECO:0000313" key="5">
    <source>
        <dbReference type="EMBL" id="SUV43737.1"/>
    </source>
</evidence>
<dbReference type="PROSITE" id="PS51257">
    <property type="entry name" value="PROKAR_LIPOPROTEIN"/>
    <property type="match status" value="1"/>
</dbReference>
<keyword evidence="5" id="KW-0449">Lipoprotein</keyword>
<dbReference type="Gene3D" id="1.20.120.840">
    <property type="entry name" value="SusD-like, tetratrico peptide repeats domain"/>
    <property type="match status" value="1"/>
</dbReference>
<dbReference type="STRING" id="483216.BACEGG_00732"/>
<protein>
    <submittedName>
        <fullName evidence="2 5">Lipoprotein</fullName>
    </submittedName>
</protein>
<evidence type="ECO:0000313" key="2">
    <source>
        <dbReference type="EMBL" id="KAA5270026.1"/>
    </source>
</evidence>
<keyword evidence="1" id="KW-0732">Signal</keyword>
<evidence type="ECO:0000313" key="4">
    <source>
        <dbReference type="EMBL" id="RYT69707.1"/>
    </source>
</evidence>
<reference evidence="4 7" key="3">
    <citation type="journal article" date="2019" name="Science, e1252229">
        <title>Invertible promoters mediate bacterial phase variation, antibiotic resistance, and host adaptation in the gut.</title>
        <authorList>
            <person name="Jiang X."/>
            <person name="Hall A.B."/>
            <person name="Arthur T.D."/>
            <person name="Plichta D.R."/>
            <person name="Covington C.T."/>
            <person name="Poyet M."/>
            <person name="Crothers J."/>
            <person name="Moses P.L."/>
            <person name="Tolonen A.C."/>
            <person name="Vlamakis H."/>
            <person name="Alm E.J."/>
            <person name="Xavier R.J."/>
        </authorList>
    </citation>
    <scope>NUCLEOTIDE SEQUENCE [LARGE SCALE GENOMIC DNA]</scope>
    <source>
        <strain evidence="7">bj_0095</strain>
        <strain evidence="4">Bj_0095</strain>
    </source>
</reference>
<dbReference type="Gene3D" id="1.25.40.390">
    <property type="match status" value="2"/>
</dbReference>
<dbReference type="Proteomes" id="UP000520291">
    <property type="component" value="Unassembled WGS sequence"/>
</dbReference>
<reference evidence="3 9" key="4">
    <citation type="submission" date="2020-04" db="EMBL/GenBank/DDBJ databases">
        <authorList>
            <person name="Hitch T.C.A."/>
            <person name="Wylensek D."/>
            <person name="Clavel T."/>
        </authorList>
    </citation>
    <scope>NUCLEOTIDE SEQUENCE [LARGE SCALE GENOMIC DNA]</scope>
    <source>
        <strain evidence="3 9">WCA3-601-WT-5E</strain>
    </source>
</reference>
<evidence type="ECO:0000313" key="8">
    <source>
        <dbReference type="Proteomes" id="UP000335496"/>
    </source>
</evidence>
<reference evidence="5 6" key="1">
    <citation type="submission" date="2018-06" db="EMBL/GenBank/DDBJ databases">
        <authorList>
            <consortium name="Pathogen Informatics"/>
            <person name="Doyle S."/>
        </authorList>
    </citation>
    <scope>NUCLEOTIDE SEQUENCE [LARGE SCALE GENOMIC DNA]</scope>
    <source>
        <strain evidence="5 6">NCTC11155</strain>
    </source>
</reference>
<feature type="chain" id="PRO_5044586823" evidence="1">
    <location>
        <begin position="24"/>
        <end position="492"/>
    </location>
</feature>
<evidence type="ECO:0000313" key="6">
    <source>
        <dbReference type="Proteomes" id="UP000254424"/>
    </source>
</evidence>
<dbReference type="Pfam" id="PF12771">
    <property type="entry name" value="SusD-like_2"/>
    <property type="match status" value="1"/>
</dbReference>
<dbReference type="EMBL" id="RCXL01000033">
    <property type="protein sequence ID" value="RYT69707.1"/>
    <property type="molecule type" value="Genomic_DNA"/>
</dbReference>
<gene>
    <name evidence="4" type="ORF">EAJ03_16845</name>
    <name evidence="2" type="ORF">F2Z23_17200</name>
    <name evidence="3" type="ORF">HF841_04330</name>
    <name evidence="5" type="ORF">NCTC11155_03144</name>
</gene>
<dbReference type="RefSeq" id="WP_004289013.1">
    <property type="nucleotide sequence ID" value="NZ_CABKNQ010000019.1"/>
</dbReference>
<reference evidence="2 8" key="2">
    <citation type="journal article" date="2019" name="Nat. Med.">
        <title>A library of human gut bacterial isolates paired with longitudinal multiomics data enables mechanistic microbiome research.</title>
        <authorList>
            <person name="Poyet M."/>
            <person name="Groussin M."/>
            <person name="Gibbons S.M."/>
            <person name="Avila-Pacheco J."/>
            <person name="Jiang X."/>
            <person name="Kearney S.M."/>
            <person name="Perrotta A.R."/>
            <person name="Berdy B."/>
            <person name="Zhao S."/>
            <person name="Lieberman T.D."/>
            <person name="Swanson P.K."/>
            <person name="Smith M."/>
            <person name="Roesemann S."/>
            <person name="Alexander J.E."/>
            <person name="Rich S.A."/>
            <person name="Livny J."/>
            <person name="Vlamakis H."/>
            <person name="Clish C."/>
            <person name="Bullock K."/>
            <person name="Deik A."/>
            <person name="Scott J."/>
            <person name="Pierce K.A."/>
            <person name="Xavier R.J."/>
            <person name="Alm E.J."/>
        </authorList>
    </citation>
    <scope>NUCLEOTIDE SEQUENCE [LARGE SCALE GENOMIC DNA]</scope>
    <source>
        <strain evidence="2 8">BIOML-A1</strain>
    </source>
</reference>
<dbReference type="GeneID" id="93069881"/>
<organism evidence="5 6">
    <name type="scientific">Bacteroides eggerthii</name>
    <dbReference type="NCBI Taxonomy" id="28111"/>
    <lineage>
        <taxon>Bacteria</taxon>
        <taxon>Pseudomonadati</taxon>
        <taxon>Bacteroidota</taxon>
        <taxon>Bacteroidia</taxon>
        <taxon>Bacteroidales</taxon>
        <taxon>Bacteroidaceae</taxon>
        <taxon>Bacteroides</taxon>
    </lineage>
</organism>
<dbReference type="OrthoDB" id="1109828at2"/>
<accession>A0A380Z9R7</accession>
<dbReference type="InterPro" id="IPR041662">
    <property type="entry name" value="SusD-like_2"/>
</dbReference>